<dbReference type="PANTHER" id="PTHR21363">
    <property type="entry name" value="PREPHENATE DEHYDROGENASE"/>
    <property type="match status" value="1"/>
</dbReference>
<comment type="pathway">
    <text evidence="1">Amino-acid biosynthesis; L-tyrosine biosynthesis; (4-hydroxyphenyl)pyruvate from prephenate (NAD(+) route): step 1/1.</text>
</comment>
<evidence type="ECO:0000256" key="8">
    <source>
        <dbReference type="ARBA" id="ARBA00023027"/>
    </source>
</evidence>
<dbReference type="AlphaFoldDB" id="A0A1L3MQK0"/>
<dbReference type="FunFam" id="1.10.3660.10:FF:000003">
    <property type="entry name" value="Prephenate dehydrogenase"/>
    <property type="match status" value="1"/>
</dbReference>
<gene>
    <name evidence="13" type="ORF">A9C19_07540</name>
</gene>
<evidence type="ECO:0000256" key="9">
    <source>
        <dbReference type="ARBA" id="ARBA00023141"/>
    </source>
</evidence>
<keyword evidence="5" id="KW-0827">Tyrosine biosynthesis</keyword>
<keyword evidence="6" id="KW-0028">Amino-acid biosynthesis</keyword>
<keyword evidence="9" id="KW-0057">Aromatic amino acid biosynthesis</keyword>
<dbReference type="GO" id="GO:0070403">
    <property type="term" value="F:NAD+ binding"/>
    <property type="evidence" value="ECO:0007669"/>
    <property type="project" value="InterPro"/>
</dbReference>
<evidence type="ECO:0000313" key="13">
    <source>
        <dbReference type="EMBL" id="APH04611.1"/>
    </source>
</evidence>
<evidence type="ECO:0000256" key="2">
    <source>
        <dbReference type="ARBA" id="ARBA00007964"/>
    </source>
</evidence>
<evidence type="ECO:0000256" key="7">
    <source>
        <dbReference type="ARBA" id="ARBA00023002"/>
    </source>
</evidence>
<dbReference type="Gene3D" id="3.40.50.720">
    <property type="entry name" value="NAD(P)-binding Rossmann-like Domain"/>
    <property type="match status" value="1"/>
</dbReference>
<dbReference type="SUPFAM" id="SSF51735">
    <property type="entry name" value="NAD(P)-binding Rossmann-fold domains"/>
    <property type="match status" value="1"/>
</dbReference>
<dbReference type="EMBL" id="CP016020">
    <property type="protein sequence ID" value="APH04611.1"/>
    <property type="molecule type" value="Genomic_DNA"/>
</dbReference>
<dbReference type="EC" id="1.3.1.12" evidence="3"/>
<dbReference type="PROSITE" id="PS51671">
    <property type="entry name" value="ACT"/>
    <property type="match status" value="1"/>
</dbReference>
<dbReference type="SUPFAM" id="SSF48179">
    <property type="entry name" value="6-phosphogluconate dehydrogenase C-terminal domain-like"/>
    <property type="match status" value="1"/>
</dbReference>
<protein>
    <recommendedName>
        <fullName evidence="4">Prephenate dehydrogenase</fullName>
        <ecNumber evidence="3">1.3.1.12</ecNumber>
    </recommendedName>
</protein>
<dbReference type="KEGG" id="bwh:A9C19_07540"/>
<dbReference type="Pfam" id="PF20463">
    <property type="entry name" value="PDH_C"/>
    <property type="match status" value="1"/>
</dbReference>
<feature type="domain" description="Prephenate/arogenate dehydrogenase" evidence="11">
    <location>
        <begin position="3"/>
        <end position="293"/>
    </location>
</feature>
<dbReference type="Pfam" id="PF02153">
    <property type="entry name" value="PDH_N"/>
    <property type="match status" value="1"/>
</dbReference>
<comment type="catalytic activity">
    <reaction evidence="10">
        <text>prephenate + NAD(+) = 3-(4-hydroxyphenyl)pyruvate + CO2 + NADH</text>
        <dbReference type="Rhea" id="RHEA:13869"/>
        <dbReference type="ChEBI" id="CHEBI:16526"/>
        <dbReference type="ChEBI" id="CHEBI:29934"/>
        <dbReference type="ChEBI" id="CHEBI:36242"/>
        <dbReference type="ChEBI" id="CHEBI:57540"/>
        <dbReference type="ChEBI" id="CHEBI:57945"/>
        <dbReference type="EC" id="1.3.1.12"/>
    </reaction>
</comment>
<name>A0A1L3MQK0_9BACI</name>
<keyword evidence="8" id="KW-0520">NAD</keyword>
<dbReference type="InterPro" id="IPR046826">
    <property type="entry name" value="PDH_N"/>
</dbReference>
<dbReference type="UniPathway" id="UPA00122">
    <property type="reaction ID" value="UER00961"/>
</dbReference>
<dbReference type="GO" id="GO:0004665">
    <property type="term" value="F:prephenate dehydrogenase (NADP+) activity"/>
    <property type="evidence" value="ECO:0007669"/>
    <property type="project" value="InterPro"/>
</dbReference>
<dbReference type="FunFam" id="3.40.50.720:FF:000208">
    <property type="entry name" value="Prephenate dehydrogenase"/>
    <property type="match status" value="1"/>
</dbReference>
<dbReference type="InterPro" id="IPR046825">
    <property type="entry name" value="PDH_C"/>
</dbReference>
<dbReference type="InterPro" id="IPR036291">
    <property type="entry name" value="NAD(P)-bd_dom_sf"/>
</dbReference>
<dbReference type="NCBIfam" id="NF005107">
    <property type="entry name" value="PRK06545.1-5"/>
    <property type="match status" value="1"/>
</dbReference>
<dbReference type="PANTHER" id="PTHR21363:SF0">
    <property type="entry name" value="PREPHENATE DEHYDROGENASE [NADP(+)]"/>
    <property type="match status" value="1"/>
</dbReference>
<evidence type="ECO:0000259" key="12">
    <source>
        <dbReference type="PROSITE" id="PS51671"/>
    </source>
</evidence>
<dbReference type="SUPFAM" id="SSF55021">
    <property type="entry name" value="ACT-like"/>
    <property type="match status" value="1"/>
</dbReference>
<dbReference type="Proteomes" id="UP000181936">
    <property type="component" value="Chromosome"/>
</dbReference>
<evidence type="ECO:0000259" key="11">
    <source>
        <dbReference type="PROSITE" id="PS51176"/>
    </source>
</evidence>
<evidence type="ECO:0000256" key="4">
    <source>
        <dbReference type="ARBA" id="ARBA00016891"/>
    </source>
</evidence>
<evidence type="ECO:0000256" key="6">
    <source>
        <dbReference type="ARBA" id="ARBA00022605"/>
    </source>
</evidence>
<dbReference type="InterPro" id="IPR002912">
    <property type="entry name" value="ACT_dom"/>
</dbReference>
<dbReference type="InterPro" id="IPR008927">
    <property type="entry name" value="6-PGluconate_DH-like_C_sf"/>
</dbReference>
<dbReference type="STRING" id="1547283.A9C19_07540"/>
<reference evidence="13 14" key="1">
    <citation type="journal article" date="2016" name="Sci. Rep.">
        <title>Complete genome sequence and transcriptomic analysis of a novel marine strain Bacillus weihaiensis reveals the mechanism of brown algae degradation.</title>
        <authorList>
            <person name="Zhu Y."/>
            <person name="Chen P."/>
            <person name="Bao Y."/>
            <person name="Men Y."/>
            <person name="Zeng Y."/>
            <person name="Yang J."/>
            <person name="Sun J."/>
            <person name="Sun Y."/>
        </authorList>
    </citation>
    <scope>NUCLEOTIDE SEQUENCE [LARGE SCALE GENOMIC DNA]</scope>
    <source>
        <strain evidence="13 14">Alg07</strain>
    </source>
</reference>
<dbReference type="OrthoDB" id="9802008at2"/>
<dbReference type="Gene3D" id="1.10.3660.10">
    <property type="entry name" value="6-phosphogluconate dehydrogenase C-terminal like domain"/>
    <property type="match status" value="1"/>
</dbReference>
<dbReference type="PROSITE" id="PS51176">
    <property type="entry name" value="PDH_ADH"/>
    <property type="match status" value="1"/>
</dbReference>
<dbReference type="CDD" id="cd04909">
    <property type="entry name" value="ACT_PDH-BS"/>
    <property type="match status" value="1"/>
</dbReference>
<proteinExistence type="inferred from homology"/>
<keyword evidence="7" id="KW-0560">Oxidoreductase</keyword>
<evidence type="ECO:0000256" key="5">
    <source>
        <dbReference type="ARBA" id="ARBA00022498"/>
    </source>
</evidence>
<accession>A0A1L3MQK0</accession>
<dbReference type="GO" id="GO:0008977">
    <property type="term" value="F:prephenate dehydrogenase (NAD+) activity"/>
    <property type="evidence" value="ECO:0007669"/>
    <property type="project" value="UniProtKB-EC"/>
</dbReference>
<organism evidence="13 14">
    <name type="scientific">Bacillus weihaiensis</name>
    <dbReference type="NCBI Taxonomy" id="1547283"/>
    <lineage>
        <taxon>Bacteria</taxon>
        <taxon>Bacillati</taxon>
        <taxon>Bacillota</taxon>
        <taxon>Bacilli</taxon>
        <taxon>Bacillales</taxon>
        <taxon>Bacillaceae</taxon>
        <taxon>Bacillus</taxon>
    </lineage>
</organism>
<evidence type="ECO:0000256" key="1">
    <source>
        <dbReference type="ARBA" id="ARBA00005067"/>
    </source>
</evidence>
<evidence type="ECO:0000256" key="3">
    <source>
        <dbReference type="ARBA" id="ARBA00012068"/>
    </source>
</evidence>
<dbReference type="RefSeq" id="WP_072579400.1">
    <property type="nucleotide sequence ID" value="NZ_CP016020.1"/>
</dbReference>
<dbReference type="InterPro" id="IPR003099">
    <property type="entry name" value="Prephen_DH"/>
</dbReference>
<dbReference type="InterPro" id="IPR050812">
    <property type="entry name" value="Preph/Arog_dehydrog"/>
</dbReference>
<keyword evidence="14" id="KW-1185">Reference proteome</keyword>
<dbReference type="InterPro" id="IPR045865">
    <property type="entry name" value="ACT-like_dom_sf"/>
</dbReference>
<dbReference type="GO" id="GO:0006571">
    <property type="term" value="P:tyrosine biosynthetic process"/>
    <property type="evidence" value="ECO:0007669"/>
    <property type="project" value="UniProtKB-UniPathway"/>
</dbReference>
<sequence length="368" mass="41463">MPKRIYLIGLGLIGGSIALSIKQKDPSIYITGYDINKDQAIMAKKIGAIDEIADTCFPNQLEFMDIIFVSTPVEQTVSLIKELSAQSLKNGVIITDVGSTKVKIVDCANNYLSEQIKFIGGHPMAGSHKSGIMAAKPHLFENAFYILTPSKHATKDDIEMLKMLLNATKANFIEMSAKEHDKVTGVISHFPHIVAASLVYQAKTYEEQSPLVKRLAAGGFRDITRIASSNPFMWRDILLHNKKPLLKLFDEWIVEMQRVKGFVENEDALNLFDYFEHAKNYRDELPEKQKGAIPSFYDLYVDVPDYPGIISEVTGYLANEKISLTNIRIIETREEINGVLRLSFQTEDDRERAIHCIANYSSYGTYII</sequence>
<evidence type="ECO:0000313" key="14">
    <source>
        <dbReference type="Proteomes" id="UP000181936"/>
    </source>
</evidence>
<feature type="domain" description="ACT" evidence="12">
    <location>
        <begin position="298"/>
        <end position="368"/>
    </location>
</feature>
<comment type="similarity">
    <text evidence="2">Belongs to the prephenate/arogenate dehydrogenase family.</text>
</comment>
<evidence type="ECO:0000256" key="10">
    <source>
        <dbReference type="ARBA" id="ARBA00049260"/>
    </source>
</evidence>